<dbReference type="AlphaFoldDB" id="A0A9K3GIK4"/>
<protein>
    <submittedName>
        <fullName evidence="2">Uncharacterized protein</fullName>
    </submittedName>
</protein>
<evidence type="ECO:0000256" key="1">
    <source>
        <dbReference type="SAM" id="MobiDB-lite"/>
    </source>
</evidence>
<gene>
    <name evidence="2" type="ORF">KIPB_005523</name>
</gene>
<organism evidence="2 3">
    <name type="scientific">Kipferlia bialata</name>
    <dbReference type="NCBI Taxonomy" id="797122"/>
    <lineage>
        <taxon>Eukaryota</taxon>
        <taxon>Metamonada</taxon>
        <taxon>Carpediemonas-like organisms</taxon>
        <taxon>Kipferlia</taxon>
    </lineage>
</organism>
<comment type="caution">
    <text evidence="2">The sequence shown here is derived from an EMBL/GenBank/DDBJ whole genome shotgun (WGS) entry which is preliminary data.</text>
</comment>
<sequence>VFVIVPAALGKVCVGQAVSVALKEERLLDARGVMDTCMGRTTGNGSAIPELYLSSSHLALSAHSLQGNLCPHSAAISQAGRDITRVSGAAHTCPFLVDSNQGYNPRWPHRSGEGRLILRAAVNELGTDPLMSSFLAKQALSRRIPAKVLIFPMLSNRSNPSHPYAGEGTRGHAVYTHQVMLSYPHSTDTHLPPQTQTTICGRCPCTGLFYVCVAGGGLHHAPTHTKTNNTVSLGKGIGLGQQYQTRPRGTALPPPVPPVRAYIPPHLEASLKRRLRKGRDRAWQCLVGRGVSVPRTALYLRGLANQVPTPLDPSPASASPSGTASVSADITDSNPSPSLAAPFGCHLGVVVTQLTLM</sequence>
<dbReference type="Proteomes" id="UP000265618">
    <property type="component" value="Unassembled WGS sequence"/>
</dbReference>
<proteinExistence type="predicted"/>
<accession>A0A9K3GIK4</accession>
<evidence type="ECO:0000313" key="2">
    <source>
        <dbReference type="EMBL" id="GIQ84087.1"/>
    </source>
</evidence>
<feature type="region of interest" description="Disordered" evidence="1">
    <location>
        <begin position="309"/>
        <end position="335"/>
    </location>
</feature>
<feature type="non-terminal residue" evidence="2">
    <location>
        <position position="357"/>
    </location>
</feature>
<reference evidence="2 3" key="1">
    <citation type="journal article" date="2018" name="PLoS ONE">
        <title>The draft genome of Kipferlia bialata reveals reductive genome evolution in fornicate parasites.</title>
        <authorList>
            <person name="Tanifuji G."/>
            <person name="Takabayashi S."/>
            <person name="Kume K."/>
            <person name="Takagi M."/>
            <person name="Nakayama T."/>
            <person name="Kamikawa R."/>
            <person name="Inagaki Y."/>
            <person name="Hashimoto T."/>
        </authorList>
    </citation>
    <scope>NUCLEOTIDE SEQUENCE [LARGE SCALE GENOMIC DNA]</scope>
    <source>
        <strain evidence="2">NY0173</strain>
    </source>
</reference>
<feature type="compositionally biased region" description="Low complexity" evidence="1">
    <location>
        <begin position="314"/>
        <end position="328"/>
    </location>
</feature>
<keyword evidence="3" id="KW-1185">Reference proteome</keyword>
<name>A0A9K3GIK4_9EUKA</name>
<dbReference type="EMBL" id="BDIP01001300">
    <property type="protein sequence ID" value="GIQ84087.1"/>
    <property type="molecule type" value="Genomic_DNA"/>
</dbReference>
<evidence type="ECO:0000313" key="3">
    <source>
        <dbReference type="Proteomes" id="UP000265618"/>
    </source>
</evidence>